<protein>
    <submittedName>
        <fullName evidence="2">Uncharacterized protein</fullName>
    </submittedName>
</protein>
<dbReference type="Proteomes" id="UP000824093">
    <property type="component" value="Unassembled WGS sequence"/>
</dbReference>
<feature type="transmembrane region" description="Helical" evidence="1">
    <location>
        <begin position="120"/>
        <end position="141"/>
    </location>
</feature>
<dbReference type="EMBL" id="DVNH01000043">
    <property type="protein sequence ID" value="HIU52088.1"/>
    <property type="molecule type" value="Genomic_DNA"/>
</dbReference>
<dbReference type="AlphaFoldDB" id="A0A9D1SA61"/>
<reference evidence="2" key="1">
    <citation type="submission" date="2020-10" db="EMBL/GenBank/DDBJ databases">
        <authorList>
            <person name="Gilroy R."/>
        </authorList>
    </citation>
    <scope>NUCLEOTIDE SEQUENCE</scope>
    <source>
        <strain evidence="2">CHK195-15760</strain>
    </source>
</reference>
<reference evidence="2" key="2">
    <citation type="journal article" date="2021" name="PeerJ">
        <title>Extensive microbial diversity within the chicken gut microbiome revealed by metagenomics and culture.</title>
        <authorList>
            <person name="Gilroy R."/>
            <person name="Ravi A."/>
            <person name="Getino M."/>
            <person name="Pursley I."/>
            <person name="Horton D.L."/>
            <person name="Alikhan N.F."/>
            <person name="Baker D."/>
            <person name="Gharbi K."/>
            <person name="Hall N."/>
            <person name="Watson M."/>
            <person name="Adriaenssens E.M."/>
            <person name="Foster-Nyarko E."/>
            <person name="Jarju S."/>
            <person name="Secka A."/>
            <person name="Antonio M."/>
            <person name="Oren A."/>
            <person name="Chaudhuri R.R."/>
            <person name="La Ragione R."/>
            <person name="Hildebrand F."/>
            <person name="Pallen M.J."/>
        </authorList>
    </citation>
    <scope>NUCLEOTIDE SEQUENCE</scope>
    <source>
        <strain evidence="2">CHK195-15760</strain>
    </source>
</reference>
<accession>A0A9D1SA61</accession>
<name>A0A9D1SA61_9FIRM</name>
<keyword evidence="1" id="KW-0812">Transmembrane</keyword>
<feature type="transmembrane region" description="Helical" evidence="1">
    <location>
        <begin position="29"/>
        <end position="46"/>
    </location>
</feature>
<keyword evidence="1" id="KW-0472">Membrane</keyword>
<organism evidence="2 3">
    <name type="scientific">Candidatus Merdicola faecigallinarum</name>
    <dbReference type="NCBI Taxonomy" id="2840862"/>
    <lineage>
        <taxon>Bacteria</taxon>
        <taxon>Bacillati</taxon>
        <taxon>Bacillota</taxon>
        <taxon>Clostridia</taxon>
        <taxon>Candidatus Merdicola</taxon>
    </lineage>
</organism>
<feature type="transmembrane region" description="Helical" evidence="1">
    <location>
        <begin position="66"/>
        <end position="84"/>
    </location>
</feature>
<feature type="transmembrane region" description="Helical" evidence="1">
    <location>
        <begin position="93"/>
        <end position="114"/>
    </location>
</feature>
<proteinExistence type="predicted"/>
<evidence type="ECO:0000313" key="3">
    <source>
        <dbReference type="Proteomes" id="UP000824093"/>
    </source>
</evidence>
<evidence type="ECO:0000256" key="1">
    <source>
        <dbReference type="SAM" id="Phobius"/>
    </source>
</evidence>
<evidence type="ECO:0000313" key="2">
    <source>
        <dbReference type="EMBL" id="HIU52088.1"/>
    </source>
</evidence>
<gene>
    <name evidence="2" type="ORF">IAB70_05690</name>
</gene>
<sequence>MEKGNNKNISSELNNLKVPKRESSSGNELLQFFIGVILLGVGLFMLTKRVTVHSSWYIWRIGNFDLSSGMITIPLIIGIIWYFFDSKSYVPKVIITLSVIFIIITIIMSVRINFMVTSMFNYILIFGMIAAGSGLLLRTLFKKRD</sequence>
<keyword evidence="1" id="KW-1133">Transmembrane helix</keyword>
<comment type="caution">
    <text evidence="2">The sequence shown here is derived from an EMBL/GenBank/DDBJ whole genome shotgun (WGS) entry which is preliminary data.</text>
</comment>